<keyword evidence="1" id="KW-0472">Membrane</keyword>
<comment type="caution">
    <text evidence="2">The sequence shown here is derived from an EMBL/GenBank/DDBJ whole genome shotgun (WGS) entry which is preliminary data.</text>
</comment>
<evidence type="ECO:0000313" key="2">
    <source>
        <dbReference type="EMBL" id="TDK61761.1"/>
    </source>
</evidence>
<evidence type="ECO:0000313" key="3">
    <source>
        <dbReference type="Proteomes" id="UP000295132"/>
    </source>
</evidence>
<dbReference type="AlphaFoldDB" id="A0A4R5VUT0"/>
<dbReference type="InterPro" id="IPR010897">
    <property type="entry name" value="Spore_II_P"/>
</dbReference>
<dbReference type="EMBL" id="SMYO01000005">
    <property type="protein sequence ID" value="TDK61761.1"/>
    <property type="molecule type" value="Genomic_DNA"/>
</dbReference>
<dbReference type="Pfam" id="PF07454">
    <property type="entry name" value="SpoIIP"/>
    <property type="match status" value="1"/>
</dbReference>
<protein>
    <submittedName>
        <fullName evidence="2">Stage II sporulation protein P</fullName>
    </submittedName>
</protein>
<sequence>MQKFNNTREKKHDPTLFFLVVITVILFIWILNSRYSSDLLENLTKNIKSDSLYVTFINSENHAFAPDKSKVFTFSKISSLLFLMATNLKPTDARTYLVHELPGLAAYDTQIVVAGEGTNLTTLPFESSPPEEVLLHERQVSEEELNKHTNKNNEENIKLPSSPKGSKVFIYNTHNLESYLPLLKNTSNPNQAISSDPRASVVGLGKELTFELVQKGISAYHDTTNVNAELLKKGLKYSSSYEISHQVVQAAVSNNPNIKYFIDIHRDSSRKNLTTKVINGESYAKISFIVGRENKNYKENEAFTKKLYNAVEQKYPGLCRGVFEKSQFEGNGVYNQDISNRAILVEVGGVDNNLDELDRTISAFGEVFADVYWEENKGSKE</sequence>
<accession>A0A4R5VUT0</accession>
<evidence type="ECO:0000256" key="1">
    <source>
        <dbReference type="SAM" id="Phobius"/>
    </source>
</evidence>
<keyword evidence="1" id="KW-0812">Transmembrane</keyword>
<feature type="transmembrane region" description="Helical" evidence="1">
    <location>
        <begin position="12"/>
        <end position="31"/>
    </location>
</feature>
<dbReference type="NCBIfam" id="TIGR02867">
    <property type="entry name" value="spore_II_P"/>
    <property type="match status" value="1"/>
</dbReference>
<dbReference type="SUPFAM" id="SSF53187">
    <property type="entry name" value="Zn-dependent exopeptidases"/>
    <property type="match status" value="1"/>
</dbReference>
<proteinExistence type="predicted"/>
<gene>
    <name evidence="2" type="ORF">E2K98_12795</name>
</gene>
<reference evidence="2 3" key="1">
    <citation type="submission" date="2019-03" db="EMBL/GenBank/DDBJ databases">
        <title>Bacillus niacini sp. nov. a Nicotinate-Metabolizing Mesophile Isolated from Soil.</title>
        <authorList>
            <person name="Zhang G."/>
        </authorList>
    </citation>
    <scope>NUCLEOTIDE SEQUENCE [LARGE SCALE GENOMIC DNA]</scope>
    <source>
        <strain evidence="2 3">WN066</strain>
    </source>
</reference>
<name>A0A4R5VUT0_9BACI</name>
<organism evidence="2 3">
    <name type="scientific">Bacillus salipaludis</name>
    <dbReference type="NCBI Taxonomy" id="2547811"/>
    <lineage>
        <taxon>Bacteria</taxon>
        <taxon>Bacillati</taxon>
        <taxon>Bacillota</taxon>
        <taxon>Bacilli</taxon>
        <taxon>Bacillales</taxon>
        <taxon>Bacillaceae</taxon>
        <taxon>Bacillus</taxon>
    </lineage>
</organism>
<dbReference type="RefSeq" id="WP_133334594.1">
    <property type="nucleotide sequence ID" value="NZ_SMYO01000005.1"/>
</dbReference>
<dbReference type="Proteomes" id="UP000295132">
    <property type="component" value="Unassembled WGS sequence"/>
</dbReference>
<keyword evidence="1" id="KW-1133">Transmembrane helix</keyword>